<dbReference type="FunFam" id="3.40.630.30:FF:000047">
    <property type="entry name" value="Acetyltransferase, GNAT family"/>
    <property type="match status" value="1"/>
</dbReference>
<dbReference type="EMBL" id="RCNU01000003">
    <property type="protein sequence ID" value="RWQ96863.1"/>
    <property type="molecule type" value="Genomic_DNA"/>
</dbReference>
<dbReference type="InterPro" id="IPR016181">
    <property type="entry name" value="Acyl_CoA_acyltransferase"/>
</dbReference>
<organism evidence="2 3">
    <name type="scientific">Byssochlamys spectabilis</name>
    <name type="common">Paecilomyces variotii</name>
    <dbReference type="NCBI Taxonomy" id="264951"/>
    <lineage>
        <taxon>Eukaryota</taxon>
        <taxon>Fungi</taxon>
        <taxon>Dikarya</taxon>
        <taxon>Ascomycota</taxon>
        <taxon>Pezizomycotina</taxon>
        <taxon>Eurotiomycetes</taxon>
        <taxon>Eurotiomycetidae</taxon>
        <taxon>Eurotiales</taxon>
        <taxon>Thermoascaceae</taxon>
        <taxon>Paecilomyces</taxon>
    </lineage>
</organism>
<feature type="domain" description="N-acetyltransferase" evidence="1">
    <location>
        <begin position="34"/>
        <end position="200"/>
    </location>
</feature>
<dbReference type="PANTHER" id="PTHR43441:SF2">
    <property type="entry name" value="FAMILY ACETYLTRANSFERASE, PUTATIVE (AFU_ORTHOLOGUE AFUA_7G00850)-RELATED"/>
    <property type="match status" value="1"/>
</dbReference>
<name>A0A443HYM2_BYSSP</name>
<accession>A0A443HYM2</accession>
<evidence type="ECO:0000259" key="1">
    <source>
        <dbReference type="PROSITE" id="PS51186"/>
    </source>
</evidence>
<protein>
    <submittedName>
        <fullName evidence="2">Putative GNAT family acetyltransferase</fullName>
    </submittedName>
</protein>
<dbReference type="GO" id="GO:1990189">
    <property type="term" value="F:protein N-terminal-serine acetyltransferase activity"/>
    <property type="evidence" value="ECO:0007669"/>
    <property type="project" value="TreeGrafter"/>
</dbReference>
<dbReference type="InterPro" id="IPR051908">
    <property type="entry name" value="Ribosomal_N-acetyltransferase"/>
</dbReference>
<proteinExistence type="predicted"/>
<evidence type="ECO:0000313" key="3">
    <source>
        <dbReference type="Proteomes" id="UP000283841"/>
    </source>
</evidence>
<sequence>MVPSTSSRPVGPLVTLPIPALRPSRNTTLRGRTVLLEPLTESHANDLFAIVGGTDPIHAPLWDYMGDGPYGTFDEFRVAIAAKARSEDPFFYAVFKTSSTPETEVKKELVGYLALMRFATSDLCVEIGNILFSPALQRTTAATETVYLAARYVFEDLGYRRLEWKCNALNEPSKRAAMRFGFRYEGLFRQHMIVKGRSRDTAWFAILKDEWEGEKGCKQAMERWLDRENFDENGLQKKKLEEFRA</sequence>
<dbReference type="PROSITE" id="PS51186">
    <property type="entry name" value="GNAT"/>
    <property type="match status" value="1"/>
</dbReference>
<dbReference type="Gene3D" id="3.40.630.30">
    <property type="match status" value="1"/>
</dbReference>
<dbReference type="Pfam" id="PF13302">
    <property type="entry name" value="Acetyltransf_3"/>
    <property type="match status" value="1"/>
</dbReference>
<comment type="caution">
    <text evidence="2">The sequence shown here is derived from an EMBL/GenBank/DDBJ whole genome shotgun (WGS) entry which is preliminary data.</text>
</comment>
<reference evidence="2 3" key="1">
    <citation type="journal article" date="2018" name="Front. Microbiol.">
        <title>Genomic and genetic insights into a cosmopolitan fungus, Paecilomyces variotii (Eurotiales).</title>
        <authorList>
            <person name="Urquhart A.S."/>
            <person name="Mondo S.J."/>
            <person name="Makela M.R."/>
            <person name="Hane J.K."/>
            <person name="Wiebenga A."/>
            <person name="He G."/>
            <person name="Mihaltcheva S."/>
            <person name="Pangilinan J."/>
            <person name="Lipzen A."/>
            <person name="Barry K."/>
            <person name="de Vries R.P."/>
            <person name="Grigoriev I.V."/>
            <person name="Idnurm A."/>
        </authorList>
    </citation>
    <scope>NUCLEOTIDE SEQUENCE [LARGE SCALE GENOMIC DNA]</scope>
    <source>
        <strain evidence="2 3">CBS 101075</strain>
    </source>
</reference>
<keyword evidence="3" id="KW-1185">Reference proteome</keyword>
<keyword evidence="2" id="KW-0808">Transferase</keyword>
<dbReference type="GO" id="GO:0008999">
    <property type="term" value="F:protein-N-terminal-alanine acetyltransferase activity"/>
    <property type="evidence" value="ECO:0007669"/>
    <property type="project" value="TreeGrafter"/>
</dbReference>
<dbReference type="RefSeq" id="XP_028486508.1">
    <property type="nucleotide sequence ID" value="XM_028630247.1"/>
</dbReference>
<dbReference type="InterPro" id="IPR000182">
    <property type="entry name" value="GNAT_dom"/>
</dbReference>
<dbReference type="PANTHER" id="PTHR43441">
    <property type="entry name" value="RIBOSOMAL-PROTEIN-SERINE ACETYLTRANSFERASE"/>
    <property type="match status" value="1"/>
</dbReference>
<dbReference type="Proteomes" id="UP000283841">
    <property type="component" value="Unassembled WGS sequence"/>
</dbReference>
<dbReference type="GeneID" id="39599524"/>
<dbReference type="VEuPathDB" id="FungiDB:C8Q69DRAFT_461489"/>
<gene>
    <name evidence="2" type="ORF">C8Q69DRAFT_461489</name>
</gene>
<dbReference type="SUPFAM" id="SSF55729">
    <property type="entry name" value="Acyl-CoA N-acyltransferases (Nat)"/>
    <property type="match status" value="1"/>
</dbReference>
<evidence type="ECO:0000313" key="2">
    <source>
        <dbReference type="EMBL" id="RWQ96863.1"/>
    </source>
</evidence>
<dbReference type="AlphaFoldDB" id="A0A443HYM2"/>